<gene>
    <name evidence="9" type="ORF">C7B82_05950</name>
</gene>
<dbReference type="PANTHER" id="PTHR38050:SF2">
    <property type="entry name" value="FERULOYL ESTERASE C-RELATED"/>
    <property type="match status" value="1"/>
</dbReference>
<evidence type="ECO:0000256" key="3">
    <source>
        <dbReference type="ARBA" id="ARBA00022651"/>
    </source>
</evidence>
<keyword evidence="7" id="KW-0624">Polysaccharide degradation</keyword>
<name>A0A2T1EHL6_9CYAN</name>
<keyword evidence="6" id="KW-0119">Carbohydrate metabolism</keyword>
<protein>
    <recommendedName>
        <fullName evidence="11">Polyhydroxybutyrate depolymerase</fullName>
    </recommendedName>
</protein>
<dbReference type="GO" id="GO:0005576">
    <property type="term" value="C:extracellular region"/>
    <property type="evidence" value="ECO:0007669"/>
    <property type="project" value="UniProtKB-SubCell"/>
</dbReference>
<reference evidence="9 10" key="2">
    <citation type="submission" date="2018-03" db="EMBL/GenBank/DDBJ databases">
        <title>The ancient ancestry and fast evolution of plastids.</title>
        <authorList>
            <person name="Moore K.R."/>
            <person name="Magnabosco C."/>
            <person name="Momper L."/>
            <person name="Gold D.A."/>
            <person name="Bosak T."/>
            <person name="Fournier G.P."/>
        </authorList>
    </citation>
    <scope>NUCLEOTIDE SEQUENCE [LARGE SCALE GENOMIC DNA]</scope>
    <source>
        <strain evidence="9 10">ULC18</strain>
    </source>
</reference>
<evidence type="ECO:0000256" key="2">
    <source>
        <dbReference type="ARBA" id="ARBA00022525"/>
    </source>
</evidence>
<keyword evidence="4" id="KW-0732">Signal</keyword>
<evidence type="ECO:0000256" key="7">
    <source>
        <dbReference type="ARBA" id="ARBA00023326"/>
    </source>
</evidence>
<sequence length="377" mass="40384">MGALCLQPTQSFSYTVFQLYSSITNLSRLIMNFPLPKHVLIKLFPAALLLGLAAGYHLQPEPQELSKGVTPQSLASPSAQSMSASAHQPAQTDFVGALSDQGQRRTYYLHTPPSYQPGQSLPLVLAFHESEGQGKDMAAHTGLNQLANQKGFLVVYPDGLNAKWNVSEQAATKEDNAAFVQALIAHLGQIRVIDRQRIYATGLSNGGILVQKLACENPGQIAAFATVAALLPEQFQAKCQSQTPVSMLMINGTADAVVPWQGGAPPAVHVGRNLSIPSIPDVFSFWQKHNGCSAPVTVQQRADKRVTTSSYTHCQSGSDVTLMALNGASHIWPGGGYGQSSFLDTSQTIWSFFERHTLATAALQPNATKGQSLSASQ</sequence>
<dbReference type="ESTHER" id="9cyan-a0a2t1ehl6">
    <property type="family name" value="Esterase_phb"/>
</dbReference>
<feature type="compositionally biased region" description="Low complexity" evidence="8">
    <location>
        <begin position="71"/>
        <end position="86"/>
    </location>
</feature>
<evidence type="ECO:0000313" key="10">
    <source>
        <dbReference type="Proteomes" id="UP000239576"/>
    </source>
</evidence>
<dbReference type="InterPro" id="IPR010126">
    <property type="entry name" value="Esterase_phb"/>
</dbReference>
<reference evidence="10" key="1">
    <citation type="submission" date="2018-02" db="EMBL/GenBank/DDBJ databases">
        <authorList>
            <person name="Moore K."/>
            <person name="Momper L."/>
        </authorList>
    </citation>
    <scope>NUCLEOTIDE SEQUENCE [LARGE SCALE GENOMIC DNA]</scope>
    <source>
        <strain evidence="10">ULC18</strain>
    </source>
</reference>
<dbReference type="GO" id="GO:0045493">
    <property type="term" value="P:xylan catabolic process"/>
    <property type="evidence" value="ECO:0007669"/>
    <property type="project" value="UniProtKB-KW"/>
</dbReference>
<evidence type="ECO:0000256" key="1">
    <source>
        <dbReference type="ARBA" id="ARBA00004613"/>
    </source>
</evidence>
<keyword evidence="10" id="KW-1185">Reference proteome</keyword>
<evidence type="ECO:0000256" key="6">
    <source>
        <dbReference type="ARBA" id="ARBA00023277"/>
    </source>
</evidence>
<evidence type="ECO:0000256" key="5">
    <source>
        <dbReference type="ARBA" id="ARBA00022801"/>
    </source>
</evidence>
<feature type="region of interest" description="Disordered" evidence="8">
    <location>
        <begin position="63"/>
        <end position="86"/>
    </location>
</feature>
<evidence type="ECO:0008006" key="11">
    <source>
        <dbReference type="Google" id="ProtNLM"/>
    </source>
</evidence>
<comment type="caution">
    <text evidence="9">The sequence shown here is derived from an EMBL/GenBank/DDBJ whole genome shotgun (WGS) entry which is preliminary data.</text>
</comment>
<keyword evidence="3" id="KW-0858">Xylan degradation</keyword>
<dbReference type="SUPFAM" id="SSF53474">
    <property type="entry name" value="alpha/beta-Hydrolases"/>
    <property type="match status" value="1"/>
</dbReference>
<dbReference type="AlphaFoldDB" id="A0A2T1EHL6"/>
<organism evidence="9 10">
    <name type="scientific">Stenomitos frigidus ULC18</name>
    <dbReference type="NCBI Taxonomy" id="2107698"/>
    <lineage>
        <taxon>Bacteria</taxon>
        <taxon>Bacillati</taxon>
        <taxon>Cyanobacteriota</taxon>
        <taxon>Cyanophyceae</taxon>
        <taxon>Leptolyngbyales</taxon>
        <taxon>Leptolyngbyaceae</taxon>
        <taxon>Stenomitos</taxon>
    </lineage>
</organism>
<evidence type="ECO:0000256" key="4">
    <source>
        <dbReference type="ARBA" id="ARBA00022729"/>
    </source>
</evidence>
<dbReference type="Pfam" id="PF10503">
    <property type="entry name" value="Esterase_PHB"/>
    <property type="match status" value="1"/>
</dbReference>
<dbReference type="OrthoDB" id="9764953at2"/>
<dbReference type="Proteomes" id="UP000239576">
    <property type="component" value="Unassembled WGS sequence"/>
</dbReference>
<dbReference type="Gene3D" id="3.40.50.1820">
    <property type="entry name" value="alpha/beta hydrolase"/>
    <property type="match status" value="1"/>
</dbReference>
<dbReference type="InterPro" id="IPR043595">
    <property type="entry name" value="FaeB/C/D"/>
</dbReference>
<keyword evidence="2" id="KW-0964">Secreted</keyword>
<dbReference type="PANTHER" id="PTHR38050">
    <property type="match status" value="1"/>
</dbReference>
<accession>A0A2T1EHL6</accession>
<dbReference type="InterPro" id="IPR029058">
    <property type="entry name" value="AB_hydrolase_fold"/>
</dbReference>
<evidence type="ECO:0000256" key="8">
    <source>
        <dbReference type="SAM" id="MobiDB-lite"/>
    </source>
</evidence>
<dbReference type="GO" id="GO:0030600">
    <property type="term" value="F:feruloyl esterase activity"/>
    <property type="evidence" value="ECO:0007669"/>
    <property type="project" value="InterPro"/>
</dbReference>
<keyword evidence="5" id="KW-0378">Hydrolase</keyword>
<dbReference type="EMBL" id="PVWK01000029">
    <property type="protein sequence ID" value="PSB32181.1"/>
    <property type="molecule type" value="Genomic_DNA"/>
</dbReference>
<evidence type="ECO:0000313" key="9">
    <source>
        <dbReference type="EMBL" id="PSB32181.1"/>
    </source>
</evidence>
<proteinExistence type="predicted"/>
<comment type="subcellular location">
    <subcellularLocation>
        <location evidence="1">Secreted</location>
    </subcellularLocation>
</comment>